<dbReference type="PANTHER" id="PTHR24223">
    <property type="entry name" value="ATP-BINDING CASSETTE SUB-FAMILY C"/>
    <property type="match status" value="1"/>
</dbReference>
<dbReference type="InterPro" id="IPR027417">
    <property type="entry name" value="P-loop_NTPase"/>
</dbReference>
<dbReference type="InterPro" id="IPR036640">
    <property type="entry name" value="ABC1_TM_sf"/>
</dbReference>
<dbReference type="Gene3D" id="1.20.1560.10">
    <property type="entry name" value="ABC transporter type 1, transmembrane domain"/>
    <property type="match status" value="1"/>
</dbReference>
<evidence type="ECO:0000256" key="1">
    <source>
        <dbReference type="ARBA" id="ARBA00004141"/>
    </source>
</evidence>
<dbReference type="AlphaFoldDB" id="A0A5J4TGH3"/>
<dbReference type="GO" id="GO:0005524">
    <property type="term" value="F:ATP binding"/>
    <property type="evidence" value="ECO:0007669"/>
    <property type="project" value="UniProtKB-KW"/>
</dbReference>
<dbReference type="InterPro" id="IPR017871">
    <property type="entry name" value="ABC_transporter-like_CS"/>
</dbReference>
<evidence type="ECO:0000256" key="5">
    <source>
        <dbReference type="ARBA" id="ARBA00022840"/>
    </source>
</evidence>
<sequence>MSGSIAYCPQTAWINNNTVRGNITFGCEYDEEKYNDVIRVCALEPDFQTLAAGDMTAIGENGVNLSGGQKARIQLARAVYSDRDIYILDDPLSAVDAHVGRILFEECIYGRLKDKTRLLITNQLQYIDRADNIILLDKGRISAQGTSSQLKEQGIDFQKFIIKESKKENIDNSKEDIEKHKNKHNKDKKTKRQNKESKIENEENQIGKSDEQINQKDNKVQQIVKSNEVETAKQIMTNEEQETKGVPWSSYFNYILSLVPLSLLIPFILIIIASEGINIFSQWWLGCIGSPDQIKSISFGWKIGMYALFGFGALILFLIRAFTSALAVRRSNRLIHLKLLTHVIHCPIFFYD</sequence>
<keyword evidence="7 9" id="KW-0472">Membrane</keyword>
<gene>
    <name evidence="11" type="ORF">EZS28_047481</name>
</gene>
<dbReference type="GO" id="GO:0016020">
    <property type="term" value="C:membrane"/>
    <property type="evidence" value="ECO:0007669"/>
    <property type="project" value="UniProtKB-SubCell"/>
</dbReference>
<dbReference type="CDD" id="cd03250">
    <property type="entry name" value="ABCC_MRP_domain1"/>
    <property type="match status" value="1"/>
</dbReference>
<dbReference type="Pfam" id="PF00005">
    <property type="entry name" value="ABC_tran"/>
    <property type="match status" value="1"/>
</dbReference>
<comment type="subcellular location">
    <subcellularLocation>
        <location evidence="1">Membrane</location>
        <topology evidence="1">Multi-pass membrane protein</topology>
    </subcellularLocation>
</comment>
<dbReference type="SUPFAM" id="SSF52540">
    <property type="entry name" value="P-loop containing nucleoside triphosphate hydrolases"/>
    <property type="match status" value="1"/>
</dbReference>
<evidence type="ECO:0000256" key="2">
    <source>
        <dbReference type="ARBA" id="ARBA00022448"/>
    </source>
</evidence>
<evidence type="ECO:0000256" key="3">
    <source>
        <dbReference type="ARBA" id="ARBA00022692"/>
    </source>
</evidence>
<keyword evidence="2" id="KW-0813">Transport</keyword>
<accession>A0A5J4TGH3</accession>
<feature type="compositionally biased region" description="Basic residues" evidence="8">
    <location>
        <begin position="180"/>
        <end position="192"/>
    </location>
</feature>
<keyword evidence="3 9" id="KW-0812">Transmembrane</keyword>
<feature type="region of interest" description="Disordered" evidence="8">
    <location>
        <begin position="171"/>
        <end position="212"/>
    </location>
</feature>
<keyword evidence="5 11" id="KW-0067">ATP-binding</keyword>
<feature type="transmembrane region" description="Helical" evidence="9">
    <location>
        <begin position="251"/>
        <end position="273"/>
    </location>
</feature>
<dbReference type="InterPro" id="IPR050173">
    <property type="entry name" value="ABC_transporter_C-like"/>
</dbReference>
<dbReference type="PROSITE" id="PS00211">
    <property type="entry name" value="ABC_TRANSPORTER_1"/>
    <property type="match status" value="1"/>
</dbReference>
<dbReference type="Gene3D" id="3.40.50.300">
    <property type="entry name" value="P-loop containing nucleotide triphosphate hydrolases"/>
    <property type="match status" value="1"/>
</dbReference>
<dbReference type="FunFam" id="3.40.50.300:FF:000997">
    <property type="entry name" value="Multidrug resistance-associated protein 1"/>
    <property type="match status" value="1"/>
</dbReference>
<dbReference type="OrthoDB" id="6500128at2759"/>
<evidence type="ECO:0000313" key="11">
    <source>
        <dbReference type="EMBL" id="KAA6356992.1"/>
    </source>
</evidence>
<evidence type="ECO:0000256" key="9">
    <source>
        <dbReference type="SAM" id="Phobius"/>
    </source>
</evidence>
<proteinExistence type="predicted"/>
<keyword evidence="6 9" id="KW-1133">Transmembrane helix</keyword>
<dbReference type="PANTHER" id="PTHR24223:SF415">
    <property type="entry name" value="FI20190P1"/>
    <property type="match status" value="1"/>
</dbReference>
<name>A0A5J4TGH3_9EUKA</name>
<dbReference type="InterPro" id="IPR003439">
    <property type="entry name" value="ABC_transporter-like_ATP-bd"/>
</dbReference>
<dbReference type="Proteomes" id="UP000324800">
    <property type="component" value="Unassembled WGS sequence"/>
</dbReference>
<dbReference type="GO" id="GO:0016887">
    <property type="term" value="F:ATP hydrolysis activity"/>
    <property type="evidence" value="ECO:0007669"/>
    <property type="project" value="InterPro"/>
</dbReference>
<dbReference type="SUPFAM" id="SSF90123">
    <property type="entry name" value="ABC transporter transmembrane region"/>
    <property type="match status" value="1"/>
</dbReference>
<evidence type="ECO:0000259" key="10">
    <source>
        <dbReference type="Pfam" id="PF00005"/>
    </source>
</evidence>
<keyword evidence="4" id="KW-0547">Nucleotide-binding</keyword>
<organism evidence="11 12">
    <name type="scientific">Streblomastix strix</name>
    <dbReference type="NCBI Taxonomy" id="222440"/>
    <lineage>
        <taxon>Eukaryota</taxon>
        <taxon>Metamonada</taxon>
        <taxon>Preaxostyla</taxon>
        <taxon>Oxymonadida</taxon>
        <taxon>Streblomastigidae</taxon>
        <taxon>Streblomastix</taxon>
    </lineage>
</organism>
<reference evidence="11 12" key="1">
    <citation type="submission" date="2019-03" db="EMBL/GenBank/DDBJ databases">
        <title>Single cell metagenomics reveals metabolic interactions within the superorganism composed of flagellate Streblomastix strix and complex community of Bacteroidetes bacteria on its surface.</title>
        <authorList>
            <person name="Treitli S.C."/>
            <person name="Kolisko M."/>
            <person name="Husnik F."/>
            <person name="Keeling P."/>
            <person name="Hampl V."/>
        </authorList>
    </citation>
    <scope>NUCLEOTIDE SEQUENCE [LARGE SCALE GENOMIC DNA]</scope>
    <source>
        <strain evidence="11">ST1C</strain>
    </source>
</reference>
<protein>
    <submittedName>
        <fullName evidence="11">Putative ATP-binding cassette sub-family C member 11</fullName>
    </submittedName>
</protein>
<feature type="non-terminal residue" evidence="11">
    <location>
        <position position="352"/>
    </location>
</feature>
<dbReference type="EMBL" id="SNRW01032086">
    <property type="protein sequence ID" value="KAA6356992.1"/>
    <property type="molecule type" value="Genomic_DNA"/>
</dbReference>
<evidence type="ECO:0000256" key="8">
    <source>
        <dbReference type="SAM" id="MobiDB-lite"/>
    </source>
</evidence>
<feature type="transmembrane region" description="Helical" evidence="9">
    <location>
        <begin position="303"/>
        <end position="328"/>
    </location>
</feature>
<evidence type="ECO:0000256" key="6">
    <source>
        <dbReference type="ARBA" id="ARBA00022989"/>
    </source>
</evidence>
<feature type="domain" description="ABC transporter" evidence="10">
    <location>
        <begin position="3"/>
        <end position="92"/>
    </location>
</feature>
<evidence type="ECO:0000256" key="7">
    <source>
        <dbReference type="ARBA" id="ARBA00023136"/>
    </source>
</evidence>
<evidence type="ECO:0000313" key="12">
    <source>
        <dbReference type="Proteomes" id="UP000324800"/>
    </source>
</evidence>
<comment type="caution">
    <text evidence="11">The sequence shown here is derived from an EMBL/GenBank/DDBJ whole genome shotgun (WGS) entry which is preliminary data.</text>
</comment>
<evidence type="ECO:0000256" key="4">
    <source>
        <dbReference type="ARBA" id="ARBA00022741"/>
    </source>
</evidence>
<dbReference type="GO" id="GO:0042626">
    <property type="term" value="F:ATPase-coupled transmembrane transporter activity"/>
    <property type="evidence" value="ECO:0007669"/>
    <property type="project" value="TreeGrafter"/>
</dbReference>